<reference evidence="2" key="1">
    <citation type="submission" date="2016-11" db="UniProtKB">
        <authorList>
            <consortium name="WormBaseParasite"/>
        </authorList>
    </citation>
    <scope>IDENTIFICATION</scope>
</reference>
<accession>A0A1I7WRS3</accession>
<sequence length="78" mass="8980">MASTIDANFVIKCSTSALGRQLMSQQGEIEKNRAPTLDWVPWIMINGVRVKEAEYNLWNVLCKNYLVPKPVECDNYQF</sequence>
<evidence type="ECO:0000313" key="2">
    <source>
        <dbReference type="WBParaSite" id="Hba_07843"/>
    </source>
</evidence>
<dbReference type="Proteomes" id="UP000095283">
    <property type="component" value="Unplaced"/>
</dbReference>
<keyword evidence="1" id="KW-1185">Reference proteome</keyword>
<name>A0A1I7WRS3_HETBA</name>
<protein>
    <submittedName>
        <fullName evidence="2">GST N-terminal domain-containing protein</fullName>
    </submittedName>
</protein>
<dbReference type="AlphaFoldDB" id="A0A1I7WRS3"/>
<proteinExistence type="predicted"/>
<organism evidence="1 2">
    <name type="scientific">Heterorhabditis bacteriophora</name>
    <name type="common">Entomopathogenic nematode worm</name>
    <dbReference type="NCBI Taxonomy" id="37862"/>
    <lineage>
        <taxon>Eukaryota</taxon>
        <taxon>Metazoa</taxon>
        <taxon>Ecdysozoa</taxon>
        <taxon>Nematoda</taxon>
        <taxon>Chromadorea</taxon>
        <taxon>Rhabditida</taxon>
        <taxon>Rhabditina</taxon>
        <taxon>Rhabditomorpha</taxon>
        <taxon>Strongyloidea</taxon>
        <taxon>Heterorhabditidae</taxon>
        <taxon>Heterorhabditis</taxon>
    </lineage>
</organism>
<evidence type="ECO:0000313" key="1">
    <source>
        <dbReference type="Proteomes" id="UP000095283"/>
    </source>
</evidence>
<dbReference type="WBParaSite" id="Hba_07843">
    <property type="protein sequence ID" value="Hba_07843"/>
    <property type="gene ID" value="Hba_07843"/>
</dbReference>